<evidence type="ECO:0000313" key="3">
    <source>
        <dbReference type="Proteomes" id="UP001250181"/>
    </source>
</evidence>
<sequence>MPDTSAGRTVTITRAQDTGQIIARGGDGPAHGILERTFFLREAHGTTWHRLSPTIKPEEEPHVTRLAVERLQGAGYGVVADAEFASPLLGFQYVTTGRSIANLAVRVREASSAAEASDLLEEVTAAHDGILAFLDQMLHALADVYDRLGGPADRHSAARMRYLAAHRLGTISADLLHTRAELADRSAQPSRSGPAGPVPAPPAAPAPTASGRIR</sequence>
<dbReference type="EMBL" id="JAWCTQ010000035">
    <property type="protein sequence ID" value="MDT9685037.1"/>
    <property type="molecule type" value="Genomic_DNA"/>
</dbReference>
<keyword evidence="3" id="KW-1185">Reference proteome</keyword>
<evidence type="ECO:0000256" key="1">
    <source>
        <dbReference type="SAM" id="MobiDB-lite"/>
    </source>
</evidence>
<dbReference type="Proteomes" id="UP001250181">
    <property type="component" value="Unassembled WGS sequence"/>
</dbReference>
<organism evidence="2 3">
    <name type="scientific">Streptomyces tamarix</name>
    <dbReference type="NCBI Taxonomy" id="3078565"/>
    <lineage>
        <taxon>Bacteria</taxon>
        <taxon>Bacillati</taxon>
        <taxon>Actinomycetota</taxon>
        <taxon>Actinomycetes</taxon>
        <taxon>Kitasatosporales</taxon>
        <taxon>Streptomycetaceae</taxon>
        <taxon>Streptomyces</taxon>
    </lineage>
</organism>
<feature type="region of interest" description="Disordered" evidence="1">
    <location>
        <begin position="182"/>
        <end position="214"/>
    </location>
</feature>
<reference evidence="2 3" key="1">
    <citation type="submission" date="2023-09" db="EMBL/GenBank/DDBJ databases">
        <title>Streptomyces sp. nov.: A antagonism against Alternaria gaisen Producing Streptochlin, Isolated from Tamarix root soil.</title>
        <authorList>
            <person name="Chen Y."/>
        </authorList>
    </citation>
    <scope>NUCLEOTIDE SEQUENCE [LARGE SCALE GENOMIC DNA]</scope>
    <source>
        <strain evidence="2 3">TRM76323</strain>
    </source>
</reference>
<feature type="compositionally biased region" description="Pro residues" evidence="1">
    <location>
        <begin position="196"/>
        <end position="205"/>
    </location>
</feature>
<protein>
    <submittedName>
        <fullName evidence="2">Uncharacterized protein</fullName>
    </submittedName>
</protein>
<dbReference type="RefSeq" id="WP_315880083.1">
    <property type="nucleotide sequence ID" value="NZ_JAWCTQ010000035.1"/>
</dbReference>
<gene>
    <name evidence="2" type="ORF">RND61_23685</name>
</gene>
<name>A0ABU3QQN4_9ACTN</name>
<evidence type="ECO:0000313" key="2">
    <source>
        <dbReference type="EMBL" id="MDT9685037.1"/>
    </source>
</evidence>
<proteinExistence type="predicted"/>
<comment type="caution">
    <text evidence="2">The sequence shown here is derived from an EMBL/GenBank/DDBJ whole genome shotgun (WGS) entry which is preliminary data.</text>
</comment>
<accession>A0ABU3QQN4</accession>